<dbReference type="GO" id="GO:0016758">
    <property type="term" value="F:hexosyltransferase activity"/>
    <property type="evidence" value="ECO:0007669"/>
    <property type="project" value="UniProtKB-ARBA"/>
</dbReference>
<dbReference type="InterPro" id="IPR029044">
    <property type="entry name" value="Nucleotide-diphossugar_trans"/>
</dbReference>
<dbReference type="InterPro" id="IPR001173">
    <property type="entry name" value="Glyco_trans_2-like"/>
</dbReference>
<dbReference type="PANTHER" id="PTHR22916">
    <property type="entry name" value="GLYCOSYLTRANSFERASE"/>
    <property type="match status" value="1"/>
</dbReference>
<protein>
    <submittedName>
        <fullName evidence="2">Glycosyltransferase</fullName>
    </submittedName>
</protein>
<dbReference type="EMBL" id="JABBNU010000003">
    <property type="protein sequence ID" value="NMM48047.1"/>
    <property type="molecule type" value="Genomic_DNA"/>
</dbReference>
<organism evidence="2 3">
    <name type="scientific">Marinigracilibium pacificum</name>
    <dbReference type="NCBI Taxonomy" id="2729599"/>
    <lineage>
        <taxon>Bacteria</taxon>
        <taxon>Pseudomonadati</taxon>
        <taxon>Bacteroidota</taxon>
        <taxon>Cytophagia</taxon>
        <taxon>Cytophagales</taxon>
        <taxon>Flammeovirgaceae</taxon>
        <taxon>Marinigracilibium</taxon>
    </lineage>
</organism>
<dbReference type="RefSeq" id="WP_169679216.1">
    <property type="nucleotide sequence ID" value="NZ_JABBNU010000003.1"/>
</dbReference>
<accession>A0A848IUN3</accession>
<evidence type="ECO:0000259" key="1">
    <source>
        <dbReference type="Pfam" id="PF00535"/>
    </source>
</evidence>
<dbReference type="PANTHER" id="PTHR22916:SF3">
    <property type="entry name" value="UDP-GLCNAC:BETAGAL BETA-1,3-N-ACETYLGLUCOSAMINYLTRANSFERASE-LIKE PROTEIN 1"/>
    <property type="match status" value="1"/>
</dbReference>
<keyword evidence="3" id="KW-1185">Reference proteome</keyword>
<dbReference type="SUPFAM" id="SSF53448">
    <property type="entry name" value="Nucleotide-diphospho-sugar transferases"/>
    <property type="match status" value="1"/>
</dbReference>
<dbReference type="Proteomes" id="UP000559010">
    <property type="component" value="Unassembled WGS sequence"/>
</dbReference>
<dbReference type="Gene3D" id="3.90.550.10">
    <property type="entry name" value="Spore Coat Polysaccharide Biosynthesis Protein SpsA, Chain A"/>
    <property type="match status" value="1"/>
</dbReference>
<reference evidence="2 3" key="1">
    <citation type="submission" date="2020-04" db="EMBL/GenBank/DDBJ databases">
        <title>Flammeovirgaceae bacterium KN852 isolated from deep sea.</title>
        <authorList>
            <person name="Zhang D.-C."/>
        </authorList>
    </citation>
    <scope>NUCLEOTIDE SEQUENCE [LARGE SCALE GENOMIC DNA]</scope>
    <source>
        <strain evidence="2 3">KN852</strain>
    </source>
</reference>
<evidence type="ECO:0000313" key="2">
    <source>
        <dbReference type="EMBL" id="NMM48047.1"/>
    </source>
</evidence>
<name>A0A848IUN3_9BACT</name>
<dbReference type="AlphaFoldDB" id="A0A848IUN3"/>
<gene>
    <name evidence="2" type="ORF">HH304_06525</name>
</gene>
<keyword evidence="2" id="KW-0808">Transferase</keyword>
<sequence length="321" mass="38103">MMDFREFKLKYEKKEVHELNNYALSDNPLVSVIVLTYQHKNYIEKCLKGILSQKTDFKFEIIVGDDESNDGTREICIKYAEEYPDIFRLVLHHRENNMIINNHPTGRFNLLYNLFLARGEYIAFCEGDDFWIDENKLQSQVKMLESDRNISMVVHDAYELINGQKENIMNIKDHEFKFIDPELIIQRKIRLPSLSYVFRKEYLMNHIDILLTSNVGDRVIDIVMIKYGYIGYINKVLGIKNTLVTGRLGAFKKQKYLSNFYKFNTNLSLYFILNGKNKKVMKNYLNMLLFELIKLKPLNFKNVFIYIKSKVFNVDFNKVNL</sequence>
<proteinExistence type="predicted"/>
<comment type="caution">
    <text evidence="2">The sequence shown here is derived from an EMBL/GenBank/DDBJ whole genome shotgun (WGS) entry which is preliminary data.</text>
</comment>
<dbReference type="Pfam" id="PF00535">
    <property type="entry name" value="Glycos_transf_2"/>
    <property type="match status" value="1"/>
</dbReference>
<feature type="domain" description="Glycosyltransferase 2-like" evidence="1">
    <location>
        <begin position="31"/>
        <end position="174"/>
    </location>
</feature>
<evidence type="ECO:0000313" key="3">
    <source>
        <dbReference type="Proteomes" id="UP000559010"/>
    </source>
</evidence>